<dbReference type="GeneTree" id="ENSGT00940000159883"/>
<dbReference type="FunFam" id="1.10.840.10:FF:000003">
    <property type="entry name" value="Ras guanyl-releasing protein 3 isoform 1"/>
    <property type="match status" value="1"/>
</dbReference>
<dbReference type="PANTHER" id="PTHR23113:SF157">
    <property type="entry name" value="RAS GUANYL-RELEASING PROTEIN 4"/>
    <property type="match status" value="1"/>
</dbReference>
<dbReference type="GO" id="GO:0007265">
    <property type="term" value="P:Ras protein signal transduction"/>
    <property type="evidence" value="ECO:0007669"/>
    <property type="project" value="TreeGrafter"/>
</dbReference>
<dbReference type="GO" id="GO:0005509">
    <property type="term" value="F:calcium ion binding"/>
    <property type="evidence" value="ECO:0007669"/>
    <property type="project" value="InterPro"/>
</dbReference>
<evidence type="ECO:0000256" key="3">
    <source>
        <dbReference type="ARBA" id="ARBA00022723"/>
    </source>
</evidence>
<gene>
    <name evidence="12" type="primary">RASGRP4</name>
</gene>
<dbReference type="GO" id="GO:0005654">
    <property type="term" value="C:nucleoplasm"/>
    <property type="evidence" value="ECO:0007669"/>
    <property type="project" value="Ensembl"/>
</dbReference>
<proteinExistence type="inferred from homology"/>
<evidence type="ECO:0000259" key="10">
    <source>
        <dbReference type="PROSITE" id="PS50081"/>
    </source>
</evidence>
<dbReference type="InterPro" id="IPR001895">
    <property type="entry name" value="RASGEF_cat_dom"/>
</dbReference>
<feature type="domain" description="Ras-GEF" evidence="9">
    <location>
        <begin position="46"/>
        <end position="275"/>
    </location>
</feature>
<feature type="compositionally biased region" description="Low complexity" evidence="8">
    <location>
        <begin position="451"/>
        <end position="466"/>
    </location>
</feature>
<feature type="region of interest" description="Disordered" evidence="8">
    <location>
        <begin position="445"/>
        <end position="467"/>
    </location>
</feature>
<dbReference type="SMART" id="SM00109">
    <property type="entry name" value="C1"/>
    <property type="match status" value="1"/>
</dbReference>
<dbReference type="OMA" id="TEIPAME"/>
<evidence type="ECO:0000259" key="11">
    <source>
        <dbReference type="PROSITE" id="PS50222"/>
    </source>
</evidence>
<keyword evidence="3" id="KW-0479">Metal-binding</keyword>
<dbReference type="EMBL" id="AGCU01041288">
    <property type="status" value="NOT_ANNOTATED_CDS"/>
    <property type="molecule type" value="Genomic_DNA"/>
</dbReference>
<dbReference type="InterPro" id="IPR008937">
    <property type="entry name" value="Ras-like_GEF"/>
</dbReference>
<dbReference type="GO" id="GO:0008270">
    <property type="term" value="F:zinc ion binding"/>
    <property type="evidence" value="ECO:0007669"/>
    <property type="project" value="UniProtKB-KW"/>
</dbReference>
<dbReference type="InterPro" id="IPR023578">
    <property type="entry name" value="Ras_GEF_dom_sf"/>
</dbReference>
<comment type="similarity">
    <text evidence="1">Belongs to the RASGRP family.</text>
</comment>
<reference evidence="12" key="4">
    <citation type="submission" date="2025-09" db="UniProtKB">
        <authorList>
            <consortium name="Ensembl"/>
        </authorList>
    </citation>
    <scope>IDENTIFICATION</scope>
</reference>
<evidence type="ECO:0000256" key="7">
    <source>
        <dbReference type="PROSITE-ProRule" id="PRU00168"/>
    </source>
</evidence>
<dbReference type="Ensembl" id="ENSPSIT00000005934.1">
    <property type="protein sequence ID" value="ENSPSIP00000005899.1"/>
    <property type="gene ID" value="ENSPSIG00000005465.1"/>
</dbReference>
<evidence type="ECO:0000259" key="9">
    <source>
        <dbReference type="PROSITE" id="PS50009"/>
    </source>
</evidence>
<dbReference type="SMART" id="SM00147">
    <property type="entry name" value="RasGEF"/>
    <property type="match status" value="1"/>
</dbReference>
<dbReference type="PROSITE" id="PS50081">
    <property type="entry name" value="ZF_DAG_PE_2"/>
    <property type="match status" value="1"/>
</dbReference>
<dbReference type="PROSITE" id="PS50009">
    <property type="entry name" value="RASGEF_CAT"/>
    <property type="match status" value="1"/>
</dbReference>
<sequence>MCRHQSPCWCNQPPTPIPSWTRKLSYQDSPNCNKKRKVSLLFDHLDATELAEHLSYLEFKAFCRISYLDYRNYVLHGSVQENLALERSVALCNSISQWVQVMILNRPTPQQRAEVFTKFIHVTQVRGPLARRGGLAVEGGGEGLTCARRMGEHAHVCAHARGLIMQLCLCRRVHEASSAYRRAYGECSGFKIPIVGVHLKDLVSLHEALPDCLGPLLNLTKLQSLYQQALELRALQEALPPFHANKDLVHLLTLSLDLYYTDDEIYELSYAREPRCPKSLPTTPFKPPMVVVEWAPGVASKPDRLTISKHVQQMVESVFKNYDHDQRGCISQEDFEKIMASFPFSFYGLVGPLTLSPPGSEGPYSREEITGYFMRACAVFAKLGLGFLHDFHEATFQKPPTVPPCSSQLWGVSKQGYRCQDCGMSCQQQCKDLVELECKRRFHSRASEGGTPHAATPAATQHPSSAEEQAVVLAGVPTGWRCTREAWTQTEGTGPTAE</sequence>
<dbReference type="GO" id="GO:0005085">
    <property type="term" value="F:guanyl-nucleotide exchange factor activity"/>
    <property type="evidence" value="ECO:0007669"/>
    <property type="project" value="UniProtKB-KW"/>
</dbReference>
<keyword evidence="2 7" id="KW-0344">Guanine-nucleotide releasing factor</keyword>
<organism evidence="12 13">
    <name type="scientific">Pelodiscus sinensis</name>
    <name type="common">Chinese softshell turtle</name>
    <name type="synonym">Trionyx sinensis</name>
    <dbReference type="NCBI Taxonomy" id="13735"/>
    <lineage>
        <taxon>Eukaryota</taxon>
        <taxon>Metazoa</taxon>
        <taxon>Chordata</taxon>
        <taxon>Craniata</taxon>
        <taxon>Vertebrata</taxon>
        <taxon>Euteleostomi</taxon>
        <taxon>Archelosauria</taxon>
        <taxon>Testudinata</taxon>
        <taxon>Testudines</taxon>
        <taxon>Cryptodira</taxon>
        <taxon>Trionychia</taxon>
        <taxon>Trionychidae</taxon>
        <taxon>Pelodiscus</taxon>
    </lineage>
</organism>
<dbReference type="EMBL" id="AGCU01041290">
    <property type="status" value="NOT_ANNOTATED_CDS"/>
    <property type="molecule type" value="Genomic_DNA"/>
</dbReference>
<keyword evidence="6" id="KW-0106">Calcium</keyword>
<dbReference type="Gene3D" id="1.10.238.10">
    <property type="entry name" value="EF-hand"/>
    <property type="match status" value="1"/>
</dbReference>
<keyword evidence="4" id="KW-0863">Zinc-finger</keyword>
<feature type="domain" description="Phorbol-ester/DAG-type" evidence="10">
    <location>
        <begin position="388"/>
        <end position="438"/>
    </location>
</feature>
<dbReference type="Pfam" id="PF00130">
    <property type="entry name" value="C1_1"/>
    <property type="match status" value="1"/>
</dbReference>
<feature type="domain" description="EF-hand" evidence="11">
    <location>
        <begin position="310"/>
        <end position="345"/>
    </location>
</feature>
<keyword evidence="13" id="KW-1185">Reference proteome</keyword>
<dbReference type="AlphaFoldDB" id="K7FCY9"/>
<evidence type="ECO:0000256" key="2">
    <source>
        <dbReference type="ARBA" id="ARBA00022658"/>
    </source>
</evidence>
<evidence type="ECO:0000256" key="5">
    <source>
        <dbReference type="ARBA" id="ARBA00022833"/>
    </source>
</evidence>
<accession>K7FCY9</accession>
<dbReference type="GO" id="GO:0009898">
    <property type="term" value="C:cytoplasmic side of plasma membrane"/>
    <property type="evidence" value="ECO:0007669"/>
    <property type="project" value="Ensembl"/>
</dbReference>
<dbReference type="SUPFAM" id="SSF48366">
    <property type="entry name" value="Ras GEF"/>
    <property type="match status" value="1"/>
</dbReference>
<dbReference type="Gene3D" id="3.30.60.20">
    <property type="match status" value="1"/>
</dbReference>
<reference evidence="12" key="3">
    <citation type="submission" date="2025-08" db="UniProtKB">
        <authorList>
            <consortium name="Ensembl"/>
        </authorList>
    </citation>
    <scope>IDENTIFICATION</scope>
</reference>
<reference evidence="13" key="2">
    <citation type="journal article" date="2013" name="Nat. Genet.">
        <title>The draft genomes of soft-shell turtle and green sea turtle yield insights into the development and evolution of the turtle-specific body plan.</title>
        <authorList>
            <person name="Wang Z."/>
            <person name="Pascual-Anaya J."/>
            <person name="Zadissa A."/>
            <person name="Li W."/>
            <person name="Niimura Y."/>
            <person name="Huang Z."/>
            <person name="Li C."/>
            <person name="White S."/>
            <person name="Xiong Z."/>
            <person name="Fang D."/>
            <person name="Wang B."/>
            <person name="Ming Y."/>
            <person name="Chen Y."/>
            <person name="Zheng Y."/>
            <person name="Kuraku S."/>
            <person name="Pignatelli M."/>
            <person name="Herrero J."/>
            <person name="Beal K."/>
            <person name="Nozawa M."/>
            <person name="Li Q."/>
            <person name="Wang J."/>
            <person name="Zhang H."/>
            <person name="Yu L."/>
            <person name="Shigenobu S."/>
            <person name="Wang J."/>
            <person name="Liu J."/>
            <person name="Flicek P."/>
            <person name="Searle S."/>
            <person name="Wang J."/>
            <person name="Kuratani S."/>
            <person name="Yin Y."/>
            <person name="Aken B."/>
            <person name="Zhang G."/>
            <person name="Irie N."/>
        </authorList>
    </citation>
    <scope>NUCLEOTIDE SEQUENCE [LARGE SCALE GENOMIC DNA]</scope>
    <source>
        <strain evidence="13">Daiwa-1</strain>
    </source>
</reference>
<reference evidence="13" key="1">
    <citation type="submission" date="2011-10" db="EMBL/GenBank/DDBJ databases">
        <authorList>
            <consortium name="Soft-shell Turtle Genome Consortium"/>
        </authorList>
    </citation>
    <scope>NUCLEOTIDE SEQUENCE [LARGE SCALE GENOMIC DNA]</scope>
    <source>
        <strain evidence="13">Daiwa-1</strain>
    </source>
</reference>
<dbReference type="EMBL" id="AGCU01041291">
    <property type="status" value="NOT_ANNOTATED_CDS"/>
    <property type="molecule type" value="Genomic_DNA"/>
</dbReference>
<name>K7FCY9_PELSI</name>
<evidence type="ECO:0000256" key="4">
    <source>
        <dbReference type="ARBA" id="ARBA00022771"/>
    </source>
</evidence>
<keyword evidence="5" id="KW-0862">Zinc</keyword>
<evidence type="ECO:0000256" key="1">
    <source>
        <dbReference type="ARBA" id="ARBA00009566"/>
    </source>
</evidence>
<dbReference type="PANTHER" id="PTHR23113">
    <property type="entry name" value="GUANINE NUCLEOTIDE EXCHANGE FACTOR"/>
    <property type="match status" value="1"/>
</dbReference>
<dbReference type="Gene3D" id="1.10.840.10">
    <property type="entry name" value="Ras guanine-nucleotide exchange factors catalytic domain"/>
    <property type="match status" value="2"/>
</dbReference>
<dbReference type="EMBL" id="AGCU01041289">
    <property type="status" value="NOT_ANNOTATED_CDS"/>
    <property type="molecule type" value="Genomic_DNA"/>
</dbReference>
<evidence type="ECO:0000256" key="6">
    <source>
        <dbReference type="ARBA" id="ARBA00022837"/>
    </source>
</evidence>
<protein>
    <submittedName>
        <fullName evidence="12">RAS guanyl releasing protein 4</fullName>
    </submittedName>
</protein>
<dbReference type="InterPro" id="IPR036964">
    <property type="entry name" value="RASGEF_cat_dom_sf"/>
</dbReference>
<dbReference type="eggNOG" id="KOG3417">
    <property type="taxonomic scope" value="Eukaryota"/>
</dbReference>
<dbReference type="Pfam" id="PF00617">
    <property type="entry name" value="RasGEF"/>
    <property type="match status" value="1"/>
</dbReference>
<evidence type="ECO:0000313" key="12">
    <source>
        <dbReference type="Ensembl" id="ENSPSIP00000005899.1"/>
    </source>
</evidence>
<dbReference type="HOGENOM" id="CLU_019261_1_0_1"/>
<evidence type="ECO:0000256" key="8">
    <source>
        <dbReference type="SAM" id="MobiDB-lite"/>
    </source>
</evidence>
<dbReference type="STRING" id="13735.ENSPSIP00000005899"/>
<dbReference type="GO" id="GO:0005829">
    <property type="term" value="C:cytosol"/>
    <property type="evidence" value="ECO:0007669"/>
    <property type="project" value="Ensembl"/>
</dbReference>
<dbReference type="InterPro" id="IPR011992">
    <property type="entry name" value="EF-hand-dom_pair"/>
</dbReference>
<dbReference type="PROSITE" id="PS50222">
    <property type="entry name" value="EF_HAND_2"/>
    <property type="match status" value="1"/>
</dbReference>
<evidence type="ECO:0000313" key="13">
    <source>
        <dbReference type="Proteomes" id="UP000007267"/>
    </source>
</evidence>
<dbReference type="InterPro" id="IPR002219">
    <property type="entry name" value="PKC_DAG/PE"/>
</dbReference>
<dbReference type="SUPFAM" id="SSF57889">
    <property type="entry name" value="Cysteine-rich domain"/>
    <property type="match status" value="1"/>
</dbReference>
<dbReference type="Proteomes" id="UP000007267">
    <property type="component" value="Unassembled WGS sequence"/>
</dbReference>
<dbReference type="InterPro" id="IPR046349">
    <property type="entry name" value="C1-like_sf"/>
</dbReference>
<dbReference type="SUPFAM" id="SSF47473">
    <property type="entry name" value="EF-hand"/>
    <property type="match status" value="1"/>
</dbReference>
<dbReference type="InterPro" id="IPR002048">
    <property type="entry name" value="EF_hand_dom"/>
</dbReference>